<evidence type="ECO:0000313" key="2">
    <source>
        <dbReference type="EMBL" id="KDB53026.1"/>
    </source>
</evidence>
<reference evidence="2 3" key="1">
    <citation type="journal article" date="2014" name="FEMS Microbiol. Ecol.">
        <title>Sphaerotilus natans encrusted with nanoball-shaped Fe(III) oxide minerals formed by nitrate-reducing mixotrophic Fe(II) oxidation.</title>
        <authorList>
            <person name="Park S."/>
            <person name="Kim D.H."/>
            <person name="Lee J.H."/>
            <person name="Hur H.G."/>
        </authorList>
    </citation>
    <scope>NUCLEOTIDE SEQUENCE [LARGE SCALE GENOMIC DNA]</scope>
    <source>
        <strain evidence="2 3">DSM 6575</strain>
    </source>
</reference>
<dbReference type="SUPFAM" id="SSF53448">
    <property type="entry name" value="Nucleotide-diphospho-sugar transferases"/>
    <property type="match status" value="1"/>
</dbReference>
<gene>
    <name evidence="2" type="ORF">X805_13880</name>
</gene>
<dbReference type="STRING" id="34103.SAMN05421778_102272"/>
<keyword evidence="3" id="KW-1185">Reference proteome</keyword>
<dbReference type="PANTHER" id="PTHR43685:SF11">
    <property type="entry name" value="GLYCOSYLTRANSFERASE TAGX-RELATED"/>
    <property type="match status" value="1"/>
</dbReference>
<comment type="caution">
    <text evidence="2">The sequence shown here is derived from an EMBL/GenBank/DDBJ whole genome shotgun (WGS) entry which is preliminary data.</text>
</comment>
<organism evidence="2 3">
    <name type="scientific">Sphaerotilus natans subsp. natans DSM 6575</name>
    <dbReference type="NCBI Taxonomy" id="1286631"/>
    <lineage>
        <taxon>Bacteria</taxon>
        <taxon>Pseudomonadati</taxon>
        <taxon>Pseudomonadota</taxon>
        <taxon>Betaproteobacteria</taxon>
        <taxon>Burkholderiales</taxon>
        <taxon>Sphaerotilaceae</taxon>
        <taxon>Sphaerotilus</taxon>
    </lineage>
</organism>
<dbReference type="AlphaFoldDB" id="A0A059KNQ2"/>
<dbReference type="RefSeq" id="WP_076458573.1">
    <property type="nucleotide sequence ID" value="NZ_AZRA01000032.1"/>
</dbReference>
<dbReference type="PANTHER" id="PTHR43685">
    <property type="entry name" value="GLYCOSYLTRANSFERASE"/>
    <property type="match status" value="1"/>
</dbReference>
<dbReference type="InterPro" id="IPR050834">
    <property type="entry name" value="Glycosyltransf_2"/>
</dbReference>
<dbReference type="Gene3D" id="3.90.550.10">
    <property type="entry name" value="Spore Coat Polysaccharide Biosynthesis Protein SpsA, Chain A"/>
    <property type="match status" value="1"/>
</dbReference>
<evidence type="ECO:0000259" key="1">
    <source>
        <dbReference type="Pfam" id="PF00535"/>
    </source>
</evidence>
<protein>
    <recommendedName>
        <fullName evidence="1">Glycosyltransferase 2-like domain-containing protein</fullName>
    </recommendedName>
</protein>
<dbReference type="EMBL" id="AZRA01000032">
    <property type="protein sequence ID" value="KDB53026.1"/>
    <property type="molecule type" value="Genomic_DNA"/>
</dbReference>
<sequence length="341" mass="37082">MNMLQRPRLSIVVLNRQRERFVAHAIESACAQTLAREQPGAVEVIVVDDGSRDGSLGVIRRMAPQLRCIALGGVGQAAAINAGFAAARGELLLFLESEDWLYPQAAAQVLAAWAPGVSKLQFRLDLVDADDRPLGRQLPRRLHEGAQALALLREFGAYGSPPCSGNVFHRDFLARVLPLDESPWQAGADTVPILLAPACGVVRSLPQPLGAYRGAGPDDWLPSARHGALREACRRVLQGKQALAAALDHLVIPRRRELALAPWEARTLVMGLRLGPADPALPRARTAGRALRAVLRWPDLRLGERLLMLGWMAGVLLLPRALAGRLARQHRRLSGRETPTC</sequence>
<dbReference type="Pfam" id="PF00535">
    <property type="entry name" value="Glycos_transf_2"/>
    <property type="match status" value="1"/>
</dbReference>
<dbReference type="eggNOG" id="COG1215">
    <property type="taxonomic scope" value="Bacteria"/>
</dbReference>
<name>A0A059KNQ2_9BURK</name>
<evidence type="ECO:0000313" key="3">
    <source>
        <dbReference type="Proteomes" id="UP000026714"/>
    </source>
</evidence>
<dbReference type="InterPro" id="IPR001173">
    <property type="entry name" value="Glyco_trans_2-like"/>
</dbReference>
<feature type="domain" description="Glycosyltransferase 2-like" evidence="1">
    <location>
        <begin position="10"/>
        <end position="115"/>
    </location>
</feature>
<dbReference type="Proteomes" id="UP000026714">
    <property type="component" value="Unassembled WGS sequence"/>
</dbReference>
<proteinExistence type="predicted"/>
<dbReference type="CDD" id="cd00761">
    <property type="entry name" value="Glyco_tranf_GTA_type"/>
    <property type="match status" value="1"/>
</dbReference>
<dbReference type="InterPro" id="IPR029044">
    <property type="entry name" value="Nucleotide-diphossugar_trans"/>
</dbReference>
<accession>A0A059KNQ2</accession>